<organism evidence="1 2">
    <name type="scientific">Vigna unguiculata</name>
    <name type="common">Cowpea</name>
    <dbReference type="NCBI Taxonomy" id="3917"/>
    <lineage>
        <taxon>Eukaryota</taxon>
        <taxon>Viridiplantae</taxon>
        <taxon>Streptophyta</taxon>
        <taxon>Embryophyta</taxon>
        <taxon>Tracheophyta</taxon>
        <taxon>Spermatophyta</taxon>
        <taxon>Magnoliopsida</taxon>
        <taxon>eudicotyledons</taxon>
        <taxon>Gunneridae</taxon>
        <taxon>Pentapetalae</taxon>
        <taxon>rosids</taxon>
        <taxon>fabids</taxon>
        <taxon>Fabales</taxon>
        <taxon>Fabaceae</taxon>
        <taxon>Papilionoideae</taxon>
        <taxon>50 kb inversion clade</taxon>
        <taxon>NPAAA clade</taxon>
        <taxon>indigoferoid/millettioid clade</taxon>
        <taxon>Phaseoleae</taxon>
        <taxon>Vigna</taxon>
    </lineage>
</organism>
<gene>
    <name evidence="1" type="ORF">DEO72_LG7g1124</name>
</gene>
<proteinExistence type="predicted"/>
<dbReference type="AlphaFoldDB" id="A0A4D6MHY0"/>
<name>A0A4D6MHY0_VIGUN</name>
<accession>A0A4D6MHY0</accession>
<dbReference type="Proteomes" id="UP000501690">
    <property type="component" value="Linkage Group LG7"/>
</dbReference>
<sequence length="162" mass="18515">MHLLPSKISVVPPRRFATIVADCIFTVQSRDPLSQIRRHARLLHLLSTLCLLRREQQLTFVRTLGVGVRLAVFPHVLVQMHLLPSKISVVPPRRFATIVADCIFTVQSRDPLSQIRRHARLLHLLSTLCLLRREQQLTFVRTLGVGVRLAVFPHVLVQVNFT</sequence>
<reference evidence="1 2" key="1">
    <citation type="submission" date="2019-04" db="EMBL/GenBank/DDBJ databases">
        <title>An improved genome assembly and genetic linkage map for asparagus bean, Vigna unguiculata ssp. sesquipedialis.</title>
        <authorList>
            <person name="Xia Q."/>
            <person name="Zhang R."/>
            <person name="Dong Y."/>
        </authorList>
    </citation>
    <scope>NUCLEOTIDE SEQUENCE [LARGE SCALE GENOMIC DNA]</scope>
    <source>
        <tissue evidence="1">Leaf</tissue>
    </source>
</reference>
<protein>
    <submittedName>
        <fullName evidence="1">Uncharacterized protein</fullName>
    </submittedName>
</protein>
<dbReference type="EMBL" id="CP039351">
    <property type="protein sequence ID" value="QCD99838.1"/>
    <property type="molecule type" value="Genomic_DNA"/>
</dbReference>
<evidence type="ECO:0000313" key="2">
    <source>
        <dbReference type="Proteomes" id="UP000501690"/>
    </source>
</evidence>
<evidence type="ECO:0000313" key="1">
    <source>
        <dbReference type="EMBL" id="QCD99838.1"/>
    </source>
</evidence>
<keyword evidence="2" id="KW-1185">Reference proteome</keyword>